<dbReference type="GO" id="GO:1990077">
    <property type="term" value="C:primosome complex"/>
    <property type="evidence" value="ECO:0007669"/>
    <property type="project" value="UniProtKB-KW"/>
</dbReference>
<proteinExistence type="predicted"/>
<keyword evidence="9" id="KW-0862">Zinc</keyword>
<dbReference type="GO" id="GO:0003899">
    <property type="term" value="F:DNA-directed RNA polymerase activity"/>
    <property type="evidence" value="ECO:0007669"/>
    <property type="project" value="InterPro"/>
</dbReference>
<comment type="cofactor">
    <cofactor evidence="1">
        <name>Zn(2+)</name>
        <dbReference type="ChEBI" id="CHEBI:29105"/>
    </cofactor>
</comment>
<name>A0A8J6NBR6_9BACT</name>
<evidence type="ECO:0000256" key="11">
    <source>
        <dbReference type="ARBA" id="ARBA00023125"/>
    </source>
</evidence>
<keyword evidence="5" id="KW-0548">Nucleotidyltransferase</keyword>
<dbReference type="EMBL" id="JACNLK010000088">
    <property type="protein sequence ID" value="MBC8209314.1"/>
    <property type="molecule type" value="Genomic_DNA"/>
</dbReference>
<protein>
    <submittedName>
        <fullName evidence="14">DNA primase</fullName>
    </submittedName>
</protein>
<keyword evidence="11" id="KW-0238">DNA-binding</keyword>
<evidence type="ECO:0000256" key="4">
    <source>
        <dbReference type="ARBA" id="ARBA00022679"/>
    </source>
</evidence>
<dbReference type="GO" id="GO:0003677">
    <property type="term" value="F:DNA binding"/>
    <property type="evidence" value="ECO:0007669"/>
    <property type="project" value="UniProtKB-KW"/>
</dbReference>
<evidence type="ECO:0000313" key="15">
    <source>
        <dbReference type="Proteomes" id="UP000599024"/>
    </source>
</evidence>
<dbReference type="AlphaFoldDB" id="A0A8J6NBR6"/>
<keyword evidence="2" id="KW-0240">DNA-directed RNA polymerase</keyword>
<feature type="domain" description="Zinc finger CHC2-type" evidence="13">
    <location>
        <begin position="37"/>
        <end position="91"/>
    </location>
</feature>
<keyword evidence="3" id="KW-0639">Primosome</keyword>
<keyword evidence="7" id="KW-0479">Metal-binding</keyword>
<evidence type="ECO:0000256" key="10">
    <source>
        <dbReference type="ARBA" id="ARBA00022842"/>
    </source>
</evidence>
<dbReference type="SUPFAM" id="SSF57783">
    <property type="entry name" value="Zinc beta-ribbon"/>
    <property type="match status" value="1"/>
</dbReference>
<comment type="caution">
    <text evidence="14">The sequence shown here is derived from an EMBL/GenBank/DDBJ whole genome shotgun (WGS) entry which is preliminary data.</text>
</comment>
<evidence type="ECO:0000256" key="12">
    <source>
        <dbReference type="ARBA" id="ARBA00023163"/>
    </source>
</evidence>
<dbReference type="InterPro" id="IPR002694">
    <property type="entry name" value="Znf_CHC2"/>
</dbReference>
<keyword evidence="8" id="KW-0863">Zinc-finger</keyword>
<dbReference type="Pfam" id="PF01807">
    <property type="entry name" value="Zn_ribbon_DnaG"/>
    <property type="match status" value="1"/>
</dbReference>
<evidence type="ECO:0000313" key="14">
    <source>
        <dbReference type="EMBL" id="MBC8209314.1"/>
    </source>
</evidence>
<reference evidence="14 15" key="1">
    <citation type="submission" date="2020-08" db="EMBL/GenBank/DDBJ databases">
        <title>Bridging the membrane lipid divide: bacteria of the FCB group superphylum have the potential to synthesize archaeal ether lipids.</title>
        <authorList>
            <person name="Villanueva L."/>
            <person name="Von Meijenfeldt F.A.B."/>
            <person name="Westbye A.B."/>
            <person name="Yadav S."/>
            <person name="Hopmans E.C."/>
            <person name="Dutilh B.E."/>
            <person name="Sinninghe Damste J.S."/>
        </authorList>
    </citation>
    <scope>NUCLEOTIDE SEQUENCE [LARGE SCALE GENOMIC DNA]</scope>
    <source>
        <strain evidence="14">NIOZ-UU81</strain>
    </source>
</reference>
<dbReference type="GO" id="GO:0000428">
    <property type="term" value="C:DNA-directed RNA polymerase complex"/>
    <property type="evidence" value="ECO:0007669"/>
    <property type="project" value="UniProtKB-KW"/>
</dbReference>
<evidence type="ECO:0000256" key="2">
    <source>
        <dbReference type="ARBA" id="ARBA00022478"/>
    </source>
</evidence>
<evidence type="ECO:0000256" key="5">
    <source>
        <dbReference type="ARBA" id="ARBA00022695"/>
    </source>
</evidence>
<dbReference type="GO" id="GO:0005737">
    <property type="term" value="C:cytoplasm"/>
    <property type="evidence" value="ECO:0007669"/>
    <property type="project" value="TreeGrafter"/>
</dbReference>
<evidence type="ECO:0000256" key="8">
    <source>
        <dbReference type="ARBA" id="ARBA00022771"/>
    </source>
</evidence>
<evidence type="ECO:0000256" key="7">
    <source>
        <dbReference type="ARBA" id="ARBA00022723"/>
    </source>
</evidence>
<dbReference type="PANTHER" id="PTHR30313">
    <property type="entry name" value="DNA PRIMASE"/>
    <property type="match status" value="1"/>
</dbReference>
<dbReference type="GO" id="GO:0006269">
    <property type="term" value="P:DNA replication, synthesis of primer"/>
    <property type="evidence" value="ECO:0007669"/>
    <property type="project" value="UniProtKB-KW"/>
</dbReference>
<keyword evidence="10" id="KW-0460">Magnesium</keyword>
<dbReference type="InterPro" id="IPR036977">
    <property type="entry name" value="DNA_primase_Znf_CHC2"/>
</dbReference>
<dbReference type="GO" id="GO:0008270">
    <property type="term" value="F:zinc ion binding"/>
    <property type="evidence" value="ECO:0007669"/>
    <property type="project" value="UniProtKB-KW"/>
</dbReference>
<organism evidence="14 15">
    <name type="scientific">Candidatus Desulfatifera sulfidica</name>
    <dbReference type="NCBI Taxonomy" id="2841691"/>
    <lineage>
        <taxon>Bacteria</taxon>
        <taxon>Pseudomonadati</taxon>
        <taxon>Thermodesulfobacteriota</taxon>
        <taxon>Desulfobulbia</taxon>
        <taxon>Desulfobulbales</taxon>
        <taxon>Desulfobulbaceae</taxon>
        <taxon>Candidatus Desulfatifera</taxon>
    </lineage>
</organism>
<dbReference type="PANTHER" id="PTHR30313:SF2">
    <property type="entry name" value="DNA PRIMASE"/>
    <property type="match status" value="1"/>
</dbReference>
<evidence type="ECO:0000259" key="13">
    <source>
        <dbReference type="SMART" id="SM00400"/>
    </source>
</evidence>
<evidence type="ECO:0000256" key="6">
    <source>
        <dbReference type="ARBA" id="ARBA00022705"/>
    </source>
</evidence>
<dbReference type="Gene3D" id="3.90.580.10">
    <property type="entry name" value="Zinc finger, CHC2-type domain"/>
    <property type="match status" value="1"/>
</dbReference>
<feature type="non-terminal residue" evidence="14">
    <location>
        <position position="149"/>
    </location>
</feature>
<evidence type="ECO:0000256" key="9">
    <source>
        <dbReference type="ARBA" id="ARBA00022833"/>
    </source>
</evidence>
<keyword evidence="12" id="KW-0804">Transcription</keyword>
<sequence>MGHSDTFEEVKDRVKDASDIVRIIGENVELKKAGARYLGLCPFHGEKTPSFSVHPGQQFFHCFGCGESGDVFSFMMKYHSFDFPDALKELARRSQIELPERTSSPAQQERDRQRQAMFAVNLEAANVFRDCLLKSPGAVRARRYLKERG</sequence>
<evidence type="ECO:0000256" key="1">
    <source>
        <dbReference type="ARBA" id="ARBA00001947"/>
    </source>
</evidence>
<dbReference type="FunFam" id="3.90.580.10:FF:000001">
    <property type="entry name" value="DNA primase"/>
    <property type="match status" value="1"/>
</dbReference>
<accession>A0A8J6NBR6</accession>
<dbReference type="SMART" id="SM00400">
    <property type="entry name" value="ZnF_CHCC"/>
    <property type="match status" value="1"/>
</dbReference>
<dbReference type="Proteomes" id="UP000599024">
    <property type="component" value="Unassembled WGS sequence"/>
</dbReference>
<keyword evidence="4" id="KW-0808">Transferase</keyword>
<dbReference type="InterPro" id="IPR050219">
    <property type="entry name" value="DnaG_primase"/>
</dbReference>
<gene>
    <name evidence="14" type="ORF">H8E79_09145</name>
</gene>
<keyword evidence="6" id="KW-0235">DNA replication</keyword>
<evidence type="ECO:0000256" key="3">
    <source>
        <dbReference type="ARBA" id="ARBA00022515"/>
    </source>
</evidence>